<sequence>MTFLEVEKLAKGIQNEVTKMQCLVNQINNRLIREVQVREVSVKKLEARFDLSEKKMDNIFDQLFKLLNEKGKSTVAMGLPSSSHTPLATTIDDERSTNGLRQRTTIDMDNSTNGVNPRAWVHKCNQFFYIHLMEESKKVNVASLYLEGKADSWFLEYQEDREFIEWNELTEQICK</sequence>
<dbReference type="EMBL" id="JADFTS010000002">
    <property type="protein sequence ID" value="KAF9619524.1"/>
    <property type="molecule type" value="Genomic_DNA"/>
</dbReference>
<evidence type="ECO:0000313" key="1">
    <source>
        <dbReference type="EMBL" id="KAF9619524.1"/>
    </source>
</evidence>
<accession>A0A835MA81</accession>
<keyword evidence="2" id="KW-1185">Reference proteome</keyword>
<organism evidence="1 2">
    <name type="scientific">Coptis chinensis</name>
    <dbReference type="NCBI Taxonomy" id="261450"/>
    <lineage>
        <taxon>Eukaryota</taxon>
        <taxon>Viridiplantae</taxon>
        <taxon>Streptophyta</taxon>
        <taxon>Embryophyta</taxon>
        <taxon>Tracheophyta</taxon>
        <taxon>Spermatophyta</taxon>
        <taxon>Magnoliopsida</taxon>
        <taxon>Ranunculales</taxon>
        <taxon>Ranunculaceae</taxon>
        <taxon>Coptidoideae</taxon>
        <taxon>Coptis</taxon>
    </lineage>
</organism>
<dbReference type="OrthoDB" id="695692at2759"/>
<gene>
    <name evidence="1" type="ORF">IFM89_007272</name>
</gene>
<protein>
    <recommendedName>
        <fullName evidence="3">Ty3-gypsy retrotransposon protein</fullName>
    </recommendedName>
</protein>
<reference evidence="1 2" key="1">
    <citation type="submission" date="2020-10" db="EMBL/GenBank/DDBJ databases">
        <title>The Coptis chinensis genome and diversification of protoberbering-type alkaloids.</title>
        <authorList>
            <person name="Wang B."/>
            <person name="Shu S."/>
            <person name="Song C."/>
            <person name="Liu Y."/>
        </authorList>
    </citation>
    <scope>NUCLEOTIDE SEQUENCE [LARGE SCALE GENOMIC DNA]</scope>
    <source>
        <strain evidence="1">HL-2020</strain>
        <tissue evidence="1">Leaf</tissue>
    </source>
</reference>
<dbReference type="Proteomes" id="UP000631114">
    <property type="component" value="Unassembled WGS sequence"/>
</dbReference>
<evidence type="ECO:0008006" key="3">
    <source>
        <dbReference type="Google" id="ProtNLM"/>
    </source>
</evidence>
<name>A0A835MA81_9MAGN</name>
<dbReference type="AlphaFoldDB" id="A0A835MA81"/>
<evidence type="ECO:0000313" key="2">
    <source>
        <dbReference type="Proteomes" id="UP000631114"/>
    </source>
</evidence>
<proteinExistence type="predicted"/>
<comment type="caution">
    <text evidence="1">The sequence shown here is derived from an EMBL/GenBank/DDBJ whole genome shotgun (WGS) entry which is preliminary data.</text>
</comment>